<dbReference type="STRING" id="568899.SAMN05192534_12075"/>
<dbReference type="EMBL" id="FNDK01000020">
    <property type="protein sequence ID" value="SDI07779.1"/>
    <property type="molecule type" value="Genomic_DNA"/>
</dbReference>
<proteinExistence type="predicted"/>
<protein>
    <recommendedName>
        <fullName evidence="3">DUF2521 family protein</fullName>
    </recommendedName>
</protein>
<dbReference type="Proteomes" id="UP000199163">
    <property type="component" value="Unassembled WGS sequence"/>
</dbReference>
<gene>
    <name evidence="1" type="ORF">SAMN05192534_12075</name>
</gene>
<dbReference type="InterPro" id="IPR019667">
    <property type="entry name" value="Uncharacterised_YbaK"/>
</dbReference>
<reference evidence="1 2" key="1">
    <citation type="submission" date="2016-10" db="EMBL/GenBank/DDBJ databases">
        <authorList>
            <person name="de Groot N.N."/>
        </authorList>
    </citation>
    <scope>NUCLEOTIDE SEQUENCE [LARGE SCALE GENOMIC DNA]</scope>
    <source>
        <strain evidence="1 2">DSM 21632</strain>
    </source>
</reference>
<dbReference type="Pfam" id="PF10730">
    <property type="entry name" value="DUF2521"/>
    <property type="match status" value="1"/>
</dbReference>
<keyword evidence="2" id="KW-1185">Reference proteome</keyword>
<organism evidence="1 2">
    <name type="scientific">Alteribacillus persepolensis</name>
    <dbReference type="NCBI Taxonomy" id="568899"/>
    <lineage>
        <taxon>Bacteria</taxon>
        <taxon>Bacillati</taxon>
        <taxon>Bacillota</taxon>
        <taxon>Bacilli</taxon>
        <taxon>Bacillales</taxon>
        <taxon>Bacillaceae</taxon>
        <taxon>Alteribacillus</taxon>
    </lineage>
</organism>
<evidence type="ECO:0000313" key="2">
    <source>
        <dbReference type="Proteomes" id="UP000199163"/>
    </source>
</evidence>
<evidence type="ECO:0000313" key="1">
    <source>
        <dbReference type="EMBL" id="SDI07779.1"/>
    </source>
</evidence>
<dbReference type="RefSeq" id="WP_091275235.1">
    <property type="nucleotide sequence ID" value="NZ_FNDK01000020.1"/>
</dbReference>
<accession>A0A1G8HM83</accession>
<sequence>MGIVVSLEPHRVKKEWQEEKKLLQYLRVEEIQVTAEKMFVPVFSQFHFPYSFLEEACLDMALEAFLSGGKFSRYVENGELEFRFKMQAVLAINKITTELHDFMSGWVEEPAAKRSDLKDIVEVFITYWWKRGLQAGTQRSLLRL</sequence>
<dbReference type="AlphaFoldDB" id="A0A1G8HM83"/>
<evidence type="ECO:0008006" key="3">
    <source>
        <dbReference type="Google" id="ProtNLM"/>
    </source>
</evidence>
<name>A0A1G8HM83_9BACI</name>